<sequence length="70" mass="7556">MAYASTSIHASSRPSVLAQIGTLFQVSLAAYRQTRAINKTYAQLSALSDHELADIGLNRGSIYQAARESI</sequence>
<dbReference type="OrthoDB" id="8116725at2"/>
<accession>A0A1Y5S5A9</accession>
<keyword evidence="3" id="KW-1185">Reference proteome</keyword>
<protein>
    <recommendedName>
        <fullName evidence="1">YjiS-like domain-containing protein</fullName>
    </recommendedName>
</protein>
<evidence type="ECO:0000313" key="3">
    <source>
        <dbReference type="Proteomes" id="UP000193307"/>
    </source>
</evidence>
<feature type="domain" description="YjiS-like" evidence="1">
    <location>
        <begin position="29"/>
        <end position="61"/>
    </location>
</feature>
<evidence type="ECO:0000313" key="2">
    <source>
        <dbReference type="EMBL" id="SLN32867.1"/>
    </source>
</evidence>
<dbReference type="EMBL" id="FWFW01000003">
    <property type="protein sequence ID" value="SLN32867.1"/>
    <property type="molecule type" value="Genomic_DNA"/>
</dbReference>
<dbReference type="Proteomes" id="UP000193307">
    <property type="component" value="Unassembled WGS sequence"/>
</dbReference>
<dbReference type="RefSeq" id="WP_085848231.1">
    <property type="nucleotide sequence ID" value="NZ_FNZV01000006.1"/>
</dbReference>
<gene>
    <name evidence="2" type="ORF">PAM7971_01351</name>
</gene>
<evidence type="ECO:0000259" key="1">
    <source>
        <dbReference type="Pfam" id="PF06568"/>
    </source>
</evidence>
<name>A0A1Y5S5A9_9RHOB</name>
<dbReference type="Pfam" id="PF06568">
    <property type="entry name" value="YjiS-like"/>
    <property type="match status" value="1"/>
</dbReference>
<reference evidence="2 3" key="1">
    <citation type="submission" date="2017-03" db="EMBL/GenBank/DDBJ databases">
        <authorList>
            <person name="Afonso C.L."/>
            <person name="Miller P.J."/>
            <person name="Scott M.A."/>
            <person name="Spackman E."/>
            <person name="Goraichik I."/>
            <person name="Dimitrov K.M."/>
            <person name="Suarez D.L."/>
            <person name="Swayne D.E."/>
        </authorList>
    </citation>
    <scope>NUCLEOTIDE SEQUENCE [LARGE SCALE GENOMIC DNA]</scope>
    <source>
        <strain evidence="2 3">CECT 7971</strain>
    </source>
</reference>
<proteinExistence type="predicted"/>
<organism evidence="2 3">
    <name type="scientific">Pacificibacter marinus</name>
    <dbReference type="NCBI Taxonomy" id="658057"/>
    <lineage>
        <taxon>Bacteria</taxon>
        <taxon>Pseudomonadati</taxon>
        <taxon>Pseudomonadota</taxon>
        <taxon>Alphaproteobacteria</taxon>
        <taxon>Rhodobacterales</taxon>
        <taxon>Roseobacteraceae</taxon>
        <taxon>Pacificibacter</taxon>
    </lineage>
</organism>
<dbReference type="InterPro" id="IPR009506">
    <property type="entry name" value="YjiS-like"/>
</dbReference>
<dbReference type="AlphaFoldDB" id="A0A1Y5S5A9"/>